<dbReference type="Pfam" id="PF00486">
    <property type="entry name" value="Trans_reg_C"/>
    <property type="match status" value="1"/>
</dbReference>
<reference evidence="7 8" key="1">
    <citation type="submission" date="2016-06" db="EMBL/GenBank/DDBJ databases">
        <authorList>
            <person name="Kjaerup R.B."/>
            <person name="Dalgaard T.S."/>
            <person name="Juul-Madsen H.R."/>
        </authorList>
    </citation>
    <scope>NUCLEOTIDE SEQUENCE [LARGE SCALE GENOMIC DNA]</scope>
    <source>
        <strain evidence="7 8">DSM 45577</strain>
    </source>
</reference>
<keyword evidence="8" id="KW-1185">Reference proteome</keyword>
<name>A0A1C6UK75_9ACTN</name>
<dbReference type="Gene3D" id="1.10.10.10">
    <property type="entry name" value="Winged helix-like DNA-binding domain superfamily/Winged helix DNA-binding domain"/>
    <property type="match status" value="1"/>
</dbReference>
<dbReference type="InterPro" id="IPR001867">
    <property type="entry name" value="OmpR/PhoB-type_DNA-bd"/>
</dbReference>
<comment type="similarity">
    <text evidence="1">Belongs to the AfsR/DnrI/RedD regulatory family.</text>
</comment>
<dbReference type="Gene3D" id="1.25.40.10">
    <property type="entry name" value="Tetratricopeptide repeat domain"/>
    <property type="match status" value="1"/>
</dbReference>
<feature type="DNA-binding region" description="OmpR/PhoB-type" evidence="5">
    <location>
        <begin position="1"/>
        <end position="104"/>
    </location>
</feature>
<dbReference type="GO" id="GO:0006355">
    <property type="term" value="P:regulation of DNA-templated transcription"/>
    <property type="evidence" value="ECO:0007669"/>
    <property type="project" value="InterPro"/>
</dbReference>
<dbReference type="SUPFAM" id="SSF48452">
    <property type="entry name" value="TPR-like"/>
    <property type="match status" value="1"/>
</dbReference>
<dbReference type="EMBL" id="FMIA01000002">
    <property type="protein sequence ID" value="SCL54466.1"/>
    <property type="molecule type" value="Genomic_DNA"/>
</dbReference>
<dbReference type="CDD" id="cd15831">
    <property type="entry name" value="BTAD"/>
    <property type="match status" value="1"/>
</dbReference>
<dbReference type="SMART" id="SM01043">
    <property type="entry name" value="BTAD"/>
    <property type="match status" value="1"/>
</dbReference>
<keyword evidence="4" id="KW-0804">Transcription</keyword>
<evidence type="ECO:0000259" key="6">
    <source>
        <dbReference type="PROSITE" id="PS51755"/>
    </source>
</evidence>
<keyword evidence="2" id="KW-0805">Transcription regulation</keyword>
<gene>
    <name evidence="7" type="ORF">GA0070617_2673</name>
</gene>
<dbReference type="InterPro" id="IPR051677">
    <property type="entry name" value="AfsR-DnrI-RedD_regulator"/>
</dbReference>
<sequence>MSELSGVVMNFWILGRVAAGSGDRLVHFRGGMQGALLMALLAAEGQILSTGTLITELWGDNPPDSVENALQAHVSRLRRKLQSIEPDRPTSRLVAQASGYRLLLDGAGVDAKVFTDALAAARAAVGVRPTEVAYRLREALALWQGPAFGGTAAGMTAEAAAVRLEESRIAALELLFDVELKLGCHTDIVPELTALVRVEAPNERLCEQLMVALYRCGRQSEALNVYQWMRNRMAEELGIDPSPMLRNHERAILAHDRELRIREDHLLLRQPVG</sequence>
<dbReference type="InterPro" id="IPR036388">
    <property type="entry name" value="WH-like_DNA-bd_sf"/>
</dbReference>
<evidence type="ECO:0000256" key="1">
    <source>
        <dbReference type="ARBA" id="ARBA00005820"/>
    </source>
</evidence>
<feature type="domain" description="OmpR/PhoB-type" evidence="6">
    <location>
        <begin position="1"/>
        <end position="104"/>
    </location>
</feature>
<dbReference type="GO" id="GO:0000160">
    <property type="term" value="P:phosphorelay signal transduction system"/>
    <property type="evidence" value="ECO:0007669"/>
    <property type="project" value="InterPro"/>
</dbReference>
<keyword evidence="3 5" id="KW-0238">DNA-binding</keyword>
<organism evidence="7 8">
    <name type="scientific">Micromonospora yangpuensis</name>
    <dbReference type="NCBI Taxonomy" id="683228"/>
    <lineage>
        <taxon>Bacteria</taxon>
        <taxon>Bacillati</taxon>
        <taxon>Actinomycetota</taxon>
        <taxon>Actinomycetes</taxon>
        <taxon>Micromonosporales</taxon>
        <taxon>Micromonosporaceae</taxon>
        <taxon>Micromonospora</taxon>
    </lineage>
</organism>
<dbReference type="PANTHER" id="PTHR35807">
    <property type="entry name" value="TRANSCRIPTIONAL REGULATOR REDD-RELATED"/>
    <property type="match status" value="1"/>
</dbReference>
<dbReference type="STRING" id="683228.GA0070617_2673"/>
<protein>
    <submittedName>
        <fullName evidence="7">DNA-binding transcriptional activator of the SARP family</fullName>
    </submittedName>
</protein>
<evidence type="ECO:0000256" key="5">
    <source>
        <dbReference type="PROSITE-ProRule" id="PRU01091"/>
    </source>
</evidence>
<proteinExistence type="inferred from homology"/>
<accession>A0A1C6UK75</accession>
<evidence type="ECO:0000256" key="4">
    <source>
        <dbReference type="ARBA" id="ARBA00023163"/>
    </source>
</evidence>
<dbReference type="InterPro" id="IPR016032">
    <property type="entry name" value="Sig_transdc_resp-reg_C-effctor"/>
</dbReference>
<evidence type="ECO:0000256" key="3">
    <source>
        <dbReference type="ARBA" id="ARBA00023125"/>
    </source>
</evidence>
<dbReference type="InterPro" id="IPR011990">
    <property type="entry name" value="TPR-like_helical_dom_sf"/>
</dbReference>
<evidence type="ECO:0000313" key="8">
    <source>
        <dbReference type="Proteomes" id="UP000198937"/>
    </source>
</evidence>
<dbReference type="Pfam" id="PF03704">
    <property type="entry name" value="BTAD"/>
    <property type="match status" value="1"/>
</dbReference>
<dbReference type="InterPro" id="IPR005158">
    <property type="entry name" value="BTAD"/>
</dbReference>
<dbReference type="Proteomes" id="UP000198937">
    <property type="component" value="Unassembled WGS sequence"/>
</dbReference>
<dbReference type="AlphaFoldDB" id="A0A1C6UK75"/>
<evidence type="ECO:0000256" key="2">
    <source>
        <dbReference type="ARBA" id="ARBA00023015"/>
    </source>
</evidence>
<dbReference type="GO" id="GO:0003677">
    <property type="term" value="F:DNA binding"/>
    <property type="evidence" value="ECO:0007669"/>
    <property type="project" value="UniProtKB-UniRule"/>
</dbReference>
<dbReference type="SUPFAM" id="SSF46894">
    <property type="entry name" value="C-terminal effector domain of the bipartite response regulators"/>
    <property type="match status" value="1"/>
</dbReference>
<evidence type="ECO:0000313" key="7">
    <source>
        <dbReference type="EMBL" id="SCL54466.1"/>
    </source>
</evidence>
<dbReference type="PANTHER" id="PTHR35807:SF1">
    <property type="entry name" value="TRANSCRIPTIONAL REGULATOR REDD"/>
    <property type="match status" value="1"/>
</dbReference>
<dbReference type="PROSITE" id="PS51755">
    <property type="entry name" value="OMPR_PHOB"/>
    <property type="match status" value="1"/>
</dbReference>
<dbReference type="SMART" id="SM00862">
    <property type="entry name" value="Trans_reg_C"/>
    <property type="match status" value="1"/>
</dbReference>